<accession>A0A163CSN7</accession>
<reference evidence="2 3" key="1">
    <citation type="journal article" date="2016" name="Sci. Rep.">
        <title>Draft genome sequencing and secretome analysis of fungal phytopathogen Ascochyta rabiei provides insight into the necrotrophic effector repertoire.</title>
        <authorList>
            <person name="Verma S."/>
            <person name="Gazara R.K."/>
            <person name="Nizam S."/>
            <person name="Parween S."/>
            <person name="Chattopadhyay D."/>
            <person name="Verma P.K."/>
        </authorList>
    </citation>
    <scope>NUCLEOTIDE SEQUENCE [LARGE SCALE GENOMIC DNA]</scope>
    <source>
        <strain evidence="2 3">ArDII</strain>
    </source>
</reference>
<feature type="compositionally biased region" description="Basic and acidic residues" evidence="1">
    <location>
        <begin position="1"/>
        <end position="14"/>
    </location>
</feature>
<feature type="compositionally biased region" description="Low complexity" evidence="1">
    <location>
        <begin position="170"/>
        <end position="179"/>
    </location>
</feature>
<feature type="region of interest" description="Disordered" evidence="1">
    <location>
        <begin position="1"/>
        <end position="37"/>
    </location>
</feature>
<protein>
    <submittedName>
        <fullName evidence="2">Uncharacterized protein</fullName>
    </submittedName>
</protein>
<feature type="region of interest" description="Disordered" evidence="1">
    <location>
        <begin position="61"/>
        <end position="81"/>
    </location>
</feature>
<comment type="caution">
    <text evidence="2">The sequence shown here is derived from an EMBL/GenBank/DDBJ whole genome shotgun (WGS) entry which is preliminary data.</text>
</comment>
<evidence type="ECO:0000256" key="1">
    <source>
        <dbReference type="SAM" id="MobiDB-lite"/>
    </source>
</evidence>
<feature type="compositionally biased region" description="Basic and acidic residues" evidence="1">
    <location>
        <begin position="61"/>
        <end position="72"/>
    </location>
</feature>
<feature type="compositionally biased region" description="Basic residues" evidence="1">
    <location>
        <begin position="392"/>
        <end position="401"/>
    </location>
</feature>
<feature type="region of interest" description="Disordered" evidence="1">
    <location>
        <begin position="122"/>
        <end position="180"/>
    </location>
</feature>
<organism evidence="2 3">
    <name type="scientific">Didymella rabiei</name>
    <name type="common">Chickpea ascochyta blight fungus</name>
    <name type="synonym">Mycosphaerella rabiei</name>
    <dbReference type="NCBI Taxonomy" id="5454"/>
    <lineage>
        <taxon>Eukaryota</taxon>
        <taxon>Fungi</taxon>
        <taxon>Dikarya</taxon>
        <taxon>Ascomycota</taxon>
        <taxon>Pezizomycotina</taxon>
        <taxon>Dothideomycetes</taxon>
        <taxon>Pleosporomycetidae</taxon>
        <taxon>Pleosporales</taxon>
        <taxon>Pleosporineae</taxon>
        <taxon>Didymellaceae</taxon>
        <taxon>Ascochyta</taxon>
    </lineage>
</organism>
<feature type="region of interest" description="Disordered" evidence="1">
    <location>
        <begin position="220"/>
        <end position="241"/>
    </location>
</feature>
<evidence type="ECO:0000313" key="3">
    <source>
        <dbReference type="Proteomes" id="UP000076837"/>
    </source>
</evidence>
<name>A0A163CSN7_DIDRA</name>
<keyword evidence="3" id="KW-1185">Reference proteome</keyword>
<proteinExistence type="predicted"/>
<feature type="region of interest" description="Disordered" evidence="1">
    <location>
        <begin position="371"/>
        <end position="421"/>
    </location>
</feature>
<gene>
    <name evidence="2" type="ORF">ST47_g6332</name>
</gene>
<sequence>MEVKSPRQDGECSKNGKSRYSIRQQTENGKRDVDDEDWLSQHHRTCLVDYTMQADVLRESRNQDRDDARRAAGEGAHAPVQPYEQVAAGTCAVVNNNNNNNNDDDTLDGLHDGICPSCRPHVKATAGETPSMQLAHPSPKRKRDPPQQMPLLNTALAIRPAQTPPRRDSPAPSSGADSPRNAVAEQLRGMTLISTAAIPMSPLTPSDDVVRKKPKLGAIDVNEEDAPSASASKPDAKPCKKVNMPDAVAFEPPLDTPREIPETPQAPRPRIVADIAAFAHPTTFISSFGGTLSPQTAFISQTNHAFGSANQSSSHSRPRKVPVSPPLSALTWQDDEITGHLTGPANDPDDDGTGLNGIGFKPTPAIAYARAQRRKQQLSEWKARETREARAKRIQRRHRGVSARPHESRESTVERDVPAQPIEVPRRKVQFTV</sequence>
<feature type="compositionally biased region" description="Basic and acidic residues" evidence="1">
    <location>
        <begin position="381"/>
        <end position="391"/>
    </location>
</feature>
<feature type="compositionally biased region" description="Basic and acidic residues" evidence="1">
    <location>
        <begin position="404"/>
        <end position="417"/>
    </location>
</feature>
<dbReference type="Proteomes" id="UP000076837">
    <property type="component" value="Unassembled WGS sequence"/>
</dbReference>
<dbReference type="AlphaFoldDB" id="A0A163CSN7"/>
<evidence type="ECO:0000313" key="2">
    <source>
        <dbReference type="EMBL" id="KZM22666.1"/>
    </source>
</evidence>
<dbReference type="EMBL" id="JYNV01000212">
    <property type="protein sequence ID" value="KZM22666.1"/>
    <property type="molecule type" value="Genomic_DNA"/>
</dbReference>